<protein>
    <submittedName>
        <fullName evidence="4">6205_t:CDS:1</fullName>
    </submittedName>
</protein>
<dbReference type="AlphaFoldDB" id="A0A9N9NM95"/>
<feature type="compositionally biased region" description="Low complexity" evidence="2">
    <location>
        <begin position="37"/>
        <end position="51"/>
    </location>
</feature>
<dbReference type="InterPro" id="IPR040850">
    <property type="entry name" value="Knl1_RWD_C"/>
</dbReference>
<organism evidence="4 5">
    <name type="scientific">Dentiscutata erythropus</name>
    <dbReference type="NCBI Taxonomy" id="1348616"/>
    <lineage>
        <taxon>Eukaryota</taxon>
        <taxon>Fungi</taxon>
        <taxon>Fungi incertae sedis</taxon>
        <taxon>Mucoromycota</taxon>
        <taxon>Glomeromycotina</taxon>
        <taxon>Glomeromycetes</taxon>
        <taxon>Diversisporales</taxon>
        <taxon>Gigasporaceae</taxon>
        <taxon>Dentiscutata</taxon>
    </lineage>
</organism>
<dbReference type="GO" id="GO:0007094">
    <property type="term" value="P:mitotic spindle assembly checkpoint signaling"/>
    <property type="evidence" value="ECO:0007669"/>
    <property type="project" value="TreeGrafter"/>
</dbReference>
<feature type="domain" description="Knl1 C-terminal RWD" evidence="3">
    <location>
        <begin position="186"/>
        <end position="342"/>
    </location>
</feature>
<evidence type="ECO:0000313" key="4">
    <source>
        <dbReference type="EMBL" id="CAG8751090.1"/>
    </source>
</evidence>
<sequence>MSCSSEDGQKRRKSTGRRVSFATTASVREYYKEDAANGLPASSNANNANNNVPPQIEYCKEDSPNNGDDDNIEMEIDMDIVQPEYEESEEMSIVSPDKLTERDSLNENFNVRFMKEAIEEQDMDMSLIVTENFNERFMKEAIEEQSAEDMSLIMSENENLNVRFMKEAIEEQSAQIQIFETERDDLLKELQNLQNQHTKLQNEKIELNKGIAEAKRLIHENKCFTEEDRIRYRDQYENLIVTNLWRPVTLSDEFVHMIYDNILQVKVNLKAISCEGESITSIIDVSFIIHDKMTTKDKQYYQIMLCGMREYIMKNVNLPIQMAGISKILKDFVSYWQKIRKLYREIFILRFSFPIEFITSNDDNTKLCLRVLFFHYEAKSNFFVNIIFRPKDVFSYPLFENIEWTLERAYGNINEQAIFDTIKTQFSKGGIGCLKATCTE</sequence>
<dbReference type="GO" id="GO:0000776">
    <property type="term" value="C:kinetochore"/>
    <property type="evidence" value="ECO:0007669"/>
    <property type="project" value="TreeGrafter"/>
</dbReference>
<dbReference type="EMBL" id="CAJVPY010015299">
    <property type="protein sequence ID" value="CAG8751090.1"/>
    <property type="molecule type" value="Genomic_DNA"/>
</dbReference>
<dbReference type="OrthoDB" id="5592879at2759"/>
<dbReference type="PANTHER" id="PTHR28260">
    <property type="entry name" value="SPINDLE POLE BODY COMPONENT SPC105"/>
    <property type="match status" value="1"/>
</dbReference>
<dbReference type="InterPro" id="IPR033338">
    <property type="entry name" value="Spc105/Spc7"/>
</dbReference>
<dbReference type="GO" id="GO:1990758">
    <property type="term" value="P:mitotic sister chromatid biorientation"/>
    <property type="evidence" value="ECO:0007669"/>
    <property type="project" value="TreeGrafter"/>
</dbReference>
<feature type="region of interest" description="Disordered" evidence="2">
    <location>
        <begin position="1"/>
        <end position="23"/>
    </location>
</feature>
<accession>A0A9N9NM95</accession>
<feature type="coiled-coil region" evidence="1">
    <location>
        <begin position="162"/>
        <end position="217"/>
    </location>
</feature>
<proteinExistence type="predicted"/>
<name>A0A9N9NM95_9GLOM</name>
<keyword evidence="5" id="KW-1185">Reference proteome</keyword>
<feature type="region of interest" description="Disordered" evidence="2">
    <location>
        <begin position="37"/>
        <end position="71"/>
    </location>
</feature>
<reference evidence="4" key="1">
    <citation type="submission" date="2021-06" db="EMBL/GenBank/DDBJ databases">
        <authorList>
            <person name="Kallberg Y."/>
            <person name="Tangrot J."/>
            <person name="Rosling A."/>
        </authorList>
    </citation>
    <scope>NUCLEOTIDE SEQUENCE</scope>
    <source>
        <strain evidence="4">MA453B</strain>
    </source>
</reference>
<evidence type="ECO:0000259" key="3">
    <source>
        <dbReference type="Pfam" id="PF18210"/>
    </source>
</evidence>
<gene>
    <name evidence="4" type="ORF">DERYTH_LOCUS16910</name>
</gene>
<evidence type="ECO:0000256" key="2">
    <source>
        <dbReference type="SAM" id="MobiDB-lite"/>
    </source>
</evidence>
<comment type="caution">
    <text evidence="4">The sequence shown here is derived from an EMBL/GenBank/DDBJ whole genome shotgun (WGS) entry which is preliminary data.</text>
</comment>
<evidence type="ECO:0000256" key="1">
    <source>
        <dbReference type="SAM" id="Coils"/>
    </source>
</evidence>
<feature type="non-terminal residue" evidence="4">
    <location>
        <position position="1"/>
    </location>
</feature>
<dbReference type="PANTHER" id="PTHR28260:SF1">
    <property type="entry name" value="SPINDLE POLE BODY COMPONENT SPC105"/>
    <property type="match status" value="1"/>
</dbReference>
<evidence type="ECO:0000313" key="5">
    <source>
        <dbReference type="Proteomes" id="UP000789405"/>
    </source>
</evidence>
<dbReference type="Pfam" id="PF18210">
    <property type="entry name" value="Knl1_RWD_C"/>
    <property type="match status" value="1"/>
</dbReference>
<keyword evidence="1" id="KW-0175">Coiled coil</keyword>
<dbReference type="GO" id="GO:0034501">
    <property type="term" value="P:protein localization to kinetochore"/>
    <property type="evidence" value="ECO:0007669"/>
    <property type="project" value="TreeGrafter"/>
</dbReference>
<dbReference type="Proteomes" id="UP000789405">
    <property type="component" value="Unassembled WGS sequence"/>
</dbReference>